<dbReference type="PANTHER" id="PTHR31998">
    <property type="entry name" value="K(+)-INSENSITIVE PYROPHOSPHATE-ENERGIZED PROTON PUMP"/>
    <property type="match status" value="1"/>
</dbReference>
<feature type="transmembrane region" description="Helical" evidence="9">
    <location>
        <begin position="406"/>
        <end position="432"/>
    </location>
</feature>
<dbReference type="AlphaFoldDB" id="A0A5Q0BHR0"/>
<dbReference type="KEGG" id="mmob:F6R98_02845"/>
<dbReference type="GO" id="GO:0012505">
    <property type="term" value="C:endomembrane system"/>
    <property type="evidence" value="ECO:0007669"/>
    <property type="project" value="UniProtKB-SubCell"/>
</dbReference>
<feature type="transmembrane region" description="Helical" evidence="9">
    <location>
        <begin position="93"/>
        <end position="112"/>
    </location>
</feature>
<dbReference type="EC" id="3.6.1.1" evidence="10"/>
<evidence type="ECO:0000256" key="6">
    <source>
        <dbReference type="ARBA" id="ARBA00022989"/>
    </source>
</evidence>
<reference evidence="10 11" key="1">
    <citation type="submission" date="2019-09" db="EMBL/GenBank/DDBJ databases">
        <title>Ecophysiology of the spiral-shaped methanotroph Methylospira mobilis as revealed by the complete genome sequence.</title>
        <authorList>
            <person name="Oshkin I.Y."/>
            <person name="Dedysh S.N."/>
            <person name="Miroshnikov K."/>
            <person name="Danilova O.V."/>
            <person name="Hakobyan A."/>
            <person name="Liesack W."/>
        </authorList>
    </citation>
    <scope>NUCLEOTIDE SEQUENCE [LARGE SCALE GENOMIC DNA]</scope>
    <source>
        <strain evidence="10 11">Shm1</strain>
    </source>
</reference>
<evidence type="ECO:0000256" key="8">
    <source>
        <dbReference type="ARBA" id="ARBA00023136"/>
    </source>
</evidence>
<feature type="transmembrane region" description="Helical" evidence="9">
    <location>
        <begin position="292"/>
        <end position="313"/>
    </location>
</feature>
<keyword evidence="11" id="KW-1185">Reference proteome</keyword>
<feature type="transmembrane region" description="Helical" evidence="9">
    <location>
        <begin position="320"/>
        <end position="342"/>
    </location>
</feature>
<feature type="transmembrane region" description="Helical" evidence="9">
    <location>
        <begin position="535"/>
        <end position="554"/>
    </location>
</feature>
<dbReference type="GO" id="GO:0016020">
    <property type="term" value="C:membrane"/>
    <property type="evidence" value="ECO:0007669"/>
    <property type="project" value="InterPro"/>
</dbReference>
<evidence type="ECO:0000256" key="3">
    <source>
        <dbReference type="ARBA" id="ARBA00022692"/>
    </source>
</evidence>
<feature type="transmembrane region" description="Helical" evidence="9">
    <location>
        <begin position="44"/>
        <end position="65"/>
    </location>
</feature>
<dbReference type="NCBIfam" id="NF001960">
    <property type="entry name" value="PRK00733.3-5"/>
    <property type="match status" value="1"/>
</dbReference>
<evidence type="ECO:0000256" key="2">
    <source>
        <dbReference type="ARBA" id="ARBA00022448"/>
    </source>
</evidence>
<feature type="transmembrane region" description="Helical" evidence="9">
    <location>
        <begin position="628"/>
        <end position="650"/>
    </location>
</feature>
<keyword evidence="4" id="KW-0460">Magnesium</keyword>
<dbReference type="InterPro" id="IPR004131">
    <property type="entry name" value="PPase-energised_H-pump"/>
</dbReference>
<feature type="transmembrane region" description="Helical" evidence="9">
    <location>
        <begin position="159"/>
        <end position="189"/>
    </location>
</feature>
<name>A0A5Q0BHR0_9GAMM</name>
<evidence type="ECO:0000313" key="11">
    <source>
        <dbReference type="Proteomes" id="UP000325755"/>
    </source>
</evidence>
<evidence type="ECO:0000313" key="10">
    <source>
        <dbReference type="EMBL" id="QFY41694.1"/>
    </source>
</evidence>
<dbReference type="PIRSF" id="PIRSF001265">
    <property type="entry name" value="H+-PPase"/>
    <property type="match status" value="1"/>
</dbReference>
<evidence type="ECO:0000256" key="9">
    <source>
        <dbReference type="SAM" id="Phobius"/>
    </source>
</evidence>
<feature type="transmembrane region" description="Helical" evidence="9">
    <location>
        <begin position="502"/>
        <end position="523"/>
    </location>
</feature>
<keyword evidence="5" id="KW-1278">Translocase</keyword>
<organism evidence="10 11">
    <name type="scientific">Candidatus Methylospira mobilis</name>
    <dbReference type="NCBI Taxonomy" id="1808979"/>
    <lineage>
        <taxon>Bacteria</taxon>
        <taxon>Pseudomonadati</taxon>
        <taxon>Pseudomonadota</taxon>
        <taxon>Gammaproteobacteria</taxon>
        <taxon>Methylococcales</taxon>
        <taxon>Methylococcaceae</taxon>
        <taxon>Candidatus Methylospira</taxon>
    </lineage>
</organism>
<feature type="transmembrane region" description="Helical" evidence="9">
    <location>
        <begin position="21"/>
        <end position="38"/>
    </location>
</feature>
<dbReference type="EMBL" id="CP044205">
    <property type="protein sequence ID" value="QFY41694.1"/>
    <property type="molecule type" value="Genomic_DNA"/>
</dbReference>
<feature type="transmembrane region" description="Helical" evidence="9">
    <location>
        <begin position="118"/>
        <end position="139"/>
    </location>
</feature>
<keyword evidence="2" id="KW-0813">Transport</keyword>
<dbReference type="Pfam" id="PF03030">
    <property type="entry name" value="H_PPase"/>
    <property type="match status" value="1"/>
</dbReference>
<evidence type="ECO:0000256" key="4">
    <source>
        <dbReference type="ARBA" id="ARBA00022842"/>
    </source>
</evidence>
<evidence type="ECO:0000256" key="7">
    <source>
        <dbReference type="ARBA" id="ARBA00023065"/>
    </source>
</evidence>
<proteinExistence type="predicted"/>
<gene>
    <name evidence="10" type="ORF">F6R98_02845</name>
</gene>
<feature type="transmembrane region" description="Helical" evidence="9">
    <location>
        <begin position="438"/>
        <end position="461"/>
    </location>
</feature>
<evidence type="ECO:0000256" key="1">
    <source>
        <dbReference type="ARBA" id="ARBA00004127"/>
    </source>
</evidence>
<keyword evidence="3 9" id="KW-0812">Transmembrane</keyword>
<protein>
    <submittedName>
        <fullName evidence="10">Sodium-translocating pyrophosphatase</fullName>
        <ecNumber evidence="10">3.6.1.1</ecNumber>
    </submittedName>
</protein>
<feature type="transmembrane region" description="Helical" evidence="9">
    <location>
        <begin position="362"/>
        <end position="385"/>
    </location>
</feature>
<keyword evidence="8 9" id="KW-0472">Membrane</keyword>
<sequence length="709" mass="72741">MPRKLLDSTRQWIVTILSDRRNRNLAVIGLIITVIIGIEESWGSAFAFLSALLALLECLNTLDWLHSRPSANGSLQGAVQAIQQAADACWRRLYKTLAAVAALLLLPVAWLLDWDVAGGFAAGSILSALAGYLGLTVSIRSHGRAAQAAQQGLPAVFGVVFKGAAVTGLLVAALGLLGVAGCYAILTLLGSEEPLSALVGFVAGASLVSIFARVCGGIISKAADIAGDVSGQPTTDSPALDLRNPASITQRLGESIRDGVGMAGDLFETYTATLMATMLLAAILTGGLESAVAFPLLLGGASLLASVVALASVRLEEGHILAALLRIVLVAAGLSSLTFYPLCLLTFGGGMQMGSEHVSAHGVYFAALTGFALSAALVALAGYYTSASYAPLRSVAVAARGGIANLFTAGLVLAMRSTLLPILAVCTAIWAAHAFAGLFGVAVAATAMLSLTGLVAGLDVFNPIAANAGYISELADTPAAVRHAAREIAAAGRALQALTRGYALGGAALAAVVIFADYTDFLAETAGFVLLDYRVVVGLLLGALIPYLFVALLIPAVNRPAAELVNEVRRQWRTRPGIFDRTDTPEYARAADQLTRLSLQETVLPVLLPILIPIAAGFLLGAEVLGGLLLGALVTGLLLAITLSTAGSVWGNARKYIEEGHYGGQDSEAAKAASTTDAVGAPLKDVVGPALGVMIKAVSIVGLLIAPLL</sequence>
<evidence type="ECO:0000256" key="5">
    <source>
        <dbReference type="ARBA" id="ARBA00022967"/>
    </source>
</evidence>
<dbReference type="GO" id="GO:0009678">
    <property type="term" value="F:diphosphate hydrolysis-driven proton transmembrane transporter activity"/>
    <property type="evidence" value="ECO:0007669"/>
    <property type="project" value="InterPro"/>
</dbReference>
<dbReference type="GO" id="GO:0004427">
    <property type="term" value="F:inorganic diphosphate phosphatase activity"/>
    <property type="evidence" value="ECO:0007669"/>
    <property type="project" value="UniProtKB-EC"/>
</dbReference>
<feature type="transmembrane region" description="Helical" evidence="9">
    <location>
        <begin position="603"/>
        <end position="622"/>
    </location>
</feature>
<accession>A0A5Q0BHR0</accession>
<keyword evidence="7" id="KW-0406">Ion transport</keyword>
<keyword evidence="6 9" id="KW-1133">Transmembrane helix</keyword>
<feature type="transmembrane region" description="Helical" evidence="9">
    <location>
        <begin position="266"/>
        <end position="286"/>
    </location>
</feature>
<keyword evidence="10" id="KW-0378">Hydrolase</keyword>
<comment type="subcellular location">
    <subcellularLocation>
        <location evidence="1">Endomembrane system</location>
        <topology evidence="1">Multi-pass membrane protein</topology>
    </subcellularLocation>
</comment>
<feature type="transmembrane region" description="Helical" evidence="9">
    <location>
        <begin position="195"/>
        <end position="215"/>
    </location>
</feature>
<dbReference type="RefSeq" id="WP_153247678.1">
    <property type="nucleotide sequence ID" value="NZ_CP044205.1"/>
</dbReference>
<dbReference type="InParanoid" id="A0A5Q0BHR0"/>
<dbReference type="Proteomes" id="UP000325755">
    <property type="component" value="Chromosome"/>
</dbReference>
<dbReference type="OrthoDB" id="9808652at2"/>